<dbReference type="EMBL" id="BMIX01000015">
    <property type="protein sequence ID" value="GGG46473.1"/>
    <property type="molecule type" value="Genomic_DNA"/>
</dbReference>
<organism evidence="2 3">
    <name type="scientific">Christiangramia forsetii</name>
    <dbReference type="NCBI Taxonomy" id="411153"/>
    <lineage>
        <taxon>Bacteria</taxon>
        <taxon>Pseudomonadati</taxon>
        <taxon>Bacteroidota</taxon>
        <taxon>Flavobacteriia</taxon>
        <taxon>Flavobacteriales</taxon>
        <taxon>Flavobacteriaceae</taxon>
        <taxon>Christiangramia</taxon>
    </lineage>
</organism>
<evidence type="ECO:0000256" key="1">
    <source>
        <dbReference type="SAM" id="Phobius"/>
    </source>
</evidence>
<dbReference type="Proteomes" id="UP000605733">
    <property type="component" value="Unassembled WGS sequence"/>
</dbReference>
<gene>
    <name evidence="2" type="ORF">GCM10011532_32940</name>
</gene>
<reference evidence="3" key="1">
    <citation type="journal article" date="2019" name="Int. J. Syst. Evol. Microbiol.">
        <title>The Global Catalogue of Microorganisms (GCM) 10K type strain sequencing project: providing services to taxonomists for standard genome sequencing and annotation.</title>
        <authorList>
            <consortium name="The Broad Institute Genomics Platform"/>
            <consortium name="The Broad Institute Genome Sequencing Center for Infectious Disease"/>
            <person name="Wu L."/>
            <person name="Ma J."/>
        </authorList>
    </citation>
    <scope>NUCLEOTIDE SEQUENCE [LARGE SCALE GENOMIC DNA]</scope>
    <source>
        <strain evidence="3">CGMCC 1.15422</strain>
    </source>
</reference>
<sequence length="163" mass="19370">MEINLSHVITSIIAFIIGLIVKTLLDHNLAIWIVKYCHKTPVRFIYRTNPIKLAGDWEQNWSFSNAKKNYKKDTERHSFTEVKQLGKYLYCEFYSRNDKFYFFGEIKNSFVVGTWGEIYDENSYHGSFELRIIDSSNLQGKWIGHSKFQPKINADEWIWSKKN</sequence>
<name>A0ABQ1WVA0_9FLAO</name>
<proteinExistence type="predicted"/>
<evidence type="ECO:0000313" key="2">
    <source>
        <dbReference type="EMBL" id="GGG46473.1"/>
    </source>
</evidence>
<keyword evidence="1" id="KW-0472">Membrane</keyword>
<dbReference type="RefSeq" id="WP_011708830.1">
    <property type="nucleotide sequence ID" value="NZ_BMIX01000015.1"/>
</dbReference>
<keyword evidence="1" id="KW-0812">Transmembrane</keyword>
<comment type="caution">
    <text evidence="2">The sequence shown here is derived from an EMBL/GenBank/DDBJ whole genome shotgun (WGS) entry which is preliminary data.</text>
</comment>
<evidence type="ECO:0000313" key="3">
    <source>
        <dbReference type="Proteomes" id="UP000605733"/>
    </source>
</evidence>
<keyword evidence="1" id="KW-1133">Transmembrane helix</keyword>
<accession>A0ABQ1WVA0</accession>
<protein>
    <submittedName>
        <fullName evidence="2">Uncharacterized protein</fullName>
    </submittedName>
</protein>
<feature type="transmembrane region" description="Helical" evidence="1">
    <location>
        <begin position="6"/>
        <end position="25"/>
    </location>
</feature>
<keyword evidence="3" id="KW-1185">Reference proteome</keyword>